<keyword evidence="1" id="KW-0812">Transmembrane</keyword>
<keyword evidence="3" id="KW-1185">Reference proteome</keyword>
<name>A0ABU9T5C1_9HYPH</name>
<comment type="caution">
    <text evidence="2">The sequence shown here is derived from an EMBL/GenBank/DDBJ whole genome shotgun (WGS) entry which is preliminary data.</text>
</comment>
<proteinExistence type="predicted"/>
<evidence type="ECO:0000256" key="1">
    <source>
        <dbReference type="SAM" id="Phobius"/>
    </source>
</evidence>
<dbReference type="EMBL" id="JBBMQO010000002">
    <property type="protein sequence ID" value="MEM5500943.1"/>
    <property type="molecule type" value="Genomic_DNA"/>
</dbReference>
<evidence type="ECO:0000313" key="3">
    <source>
        <dbReference type="Proteomes" id="UP001477870"/>
    </source>
</evidence>
<keyword evidence="1" id="KW-0472">Membrane</keyword>
<protein>
    <submittedName>
        <fullName evidence="2">Uncharacterized protein</fullName>
    </submittedName>
</protein>
<keyword evidence="1" id="KW-1133">Transmembrane helix</keyword>
<reference evidence="2 3" key="1">
    <citation type="submission" date="2024-03" db="EMBL/GenBank/DDBJ databases">
        <title>Community enrichment and isolation of bacterial strains for fucoidan degradation.</title>
        <authorList>
            <person name="Sichert A."/>
        </authorList>
    </citation>
    <scope>NUCLEOTIDE SEQUENCE [LARGE SCALE GENOMIC DNA]</scope>
    <source>
        <strain evidence="2 3">AS62</strain>
    </source>
</reference>
<dbReference type="RefSeq" id="WP_342847340.1">
    <property type="nucleotide sequence ID" value="NZ_JBBMQO010000002.1"/>
</dbReference>
<feature type="transmembrane region" description="Helical" evidence="1">
    <location>
        <begin position="34"/>
        <end position="54"/>
    </location>
</feature>
<dbReference type="Proteomes" id="UP001477870">
    <property type="component" value="Unassembled WGS sequence"/>
</dbReference>
<accession>A0ABU9T5C1</accession>
<sequence>MTKFRSRIKPRNEIDVRAGGFSLPRDVGLHSRDLVVGVALAALGLILLAGQAIAGQADIVGVEASQSSDKSWRFSVTVKHDDAGWDHYADKWAVFAPDGTMLGERVLAHPHDNEQPFTRSQSGILIDEAINVVTVKAHDKVHGWGSDAFTYELKR</sequence>
<gene>
    <name evidence="2" type="ORF">WNY59_05015</name>
</gene>
<organism evidence="2 3">
    <name type="scientific">Ahrensia kielensis</name>
    <dbReference type="NCBI Taxonomy" id="76980"/>
    <lineage>
        <taxon>Bacteria</taxon>
        <taxon>Pseudomonadati</taxon>
        <taxon>Pseudomonadota</taxon>
        <taxon>Alphaproteobacteria</taxon>
        <taxon>Hyphomicrobiales</taxon>
        <taxon>Ahrensiaceae</taxon>
        <taxon>Ahrensia</taxon>
    </lineage>
</organism>
<evidence type="ECO:0000313" key="2">
    <source>
        <dbReference type="EMBL" id="MEM5500943.1"/>
    </source>
</evidence>